<accession>A0A1F4VHR3</accession>
<name>A0A1F4VHR3_UNCKA</name>
<dbReference type="AlphaFoldDB" id="A0A1F4VHR3"/>
<evidence type="ECO:0000313" key="2">
    <source>
        <dbReference type="Proteomes" id="UP000178346"/>
    </source>
</evidence>
<dbReference type="Proteomes" id="UP000178346">
    <property type="component" value="Unassembled WGS sequence"/>
</dbReference>
<comment type="caution">
    <text evidence="1">The sequence shown here is derived from an EMBL/GenBank/DDBJ whole genome shotgun (WGS) entry which is preliminary data.</text>
</comment>
<reference evidence="1 2" key="1">
    <citation type="journal article" date="2016" name="Nat. Commun.">
        <title>Thousands of microbial genomes shed light on interconnected biogeochemical processes in an aquifer system.</title>
        <authorList>
            <person name="Anantharaman K."/>
            <person name="Brown C.T."/>
            <person name="Hug L.A."/>
            <person name="Sharon I."/>
            <person name="Castelle C.J."/>
            <person name="Probst A.J."/>
            <person name="Thomas B.C."/>
            <person name="Singh A."/>
            <person name="Wilkins M.J."/>
            <person name="Karaoz U."/>
            <person name="Brodie E.L."/>
            <person name="Williams K.H."/>
            <person name="Hubbard S.S."/>
            <person name="Banfield J.F."/>
        </authorList>
    </citation>
    <scope>NUCLEOTIDE SEQUENCE [LARGE SCALE GENOMIC DNA]</scope>
</reference>
<protein>
    <submittedName>
        <fullName evidence="1">Uncharacterized protein</fullName>
    </submittedName>
</protein>
<proteinExistence type="predicted"/>
<evidence type="ECO:0000313" key="1">
    <source>
        <dbReference type="EMBL" id="OGC56719.1"/>
    </source>
</evidence>
<organism evidence="1 2">
    <name type="scientific">candidate division WWE3 bacterium RIFCSPLOWO2_01_FULL_41_9</name>
    <dbReference type="NCBI Taxonomy" id="1802626"/>
    <lineage>
        <taxon>Bacteria</taxon>
        <taxon>Katanobacteria</taxon>
    </lineage>
</organism>
<gene>
    <name evidence="1" type="ORF">A2976_04085</name>
</gene>
<sequence>MSRFLIEAPHEGTKQACELAVQTFLKTGSHFMTNADWGCSDGEHKAWIVVDLDTKDEAMLIVPPEYRKSVRIIQLEKFALDDTGKNLLASHI</sequence>
<dbReference type="EMBL" id="MEVJ01000043">
    <property type="protein sequence ID" value="OGC56719.1"/>
    <property type="molecule type" value="Genomic_DNA"/>
</dbReference>